<evidence type="ECO:0000259" key="9">
    <source>
        <dbReference type="Pfam" id="PF02224"/>
    </source>
</evidence>
<keyword evidence="11" id="KW-1185">Reference proteome</keyword>
<evidence type="ECO:0000256" key="2">
    <source>
        <dbReference type="ARBA" id="ARBA00022679"/>
    </source>
</evidence>
<dbReference type="InterPro" id="IPR027417">
    <property type="entry name" value="P-loop_NTPase"/>
</dbReference>
<keyword evidence="2 8" id="KW-0808">Transferase</keyword>
<dbReference type="InterPro" id="IPR011994">
    <property type="entry name" value="Cytidylate_kinase_dom"/>
</dbReference>
<dbReference type="Proteomes" id="UP001595710">
    <property type="component" value="Unassembled WGS sequence"/>
</dbReference>
<evidence type="ECO:0000313" key="11">
    <source>
        <dbReference type="Proteomes" id="UP001595710"/>
    </source>
</evidence>
<accession>A0ABV7WWI0</accession>
<dbReference type="NCBIfam" id="TIGR00017">
    <property type="entry name" value="cmk"/>
    <property type="match status" value="1"/>
</dbReference>
<evidence type="ECO:0000313" key="10">
    <source>
        <dbReference type="EMBL" id="MFC3702235.1"/>
    </source>
</evidence>
<evidence type="ECO:0000256" key="6">
    <source>
        <dbReference type="ARBA" id="ARBA00047615"/>
    </source>
</evidence>
<evidence type="ECO:0000256" key="5">
    <source>
        <dbReference type="ARBA" id="ARBA00022840"/>
    </source>
</evidence>
<keyword evidence="8" id="KW-0963">Cytoplasm</keyword>
<dbReference type="EMBL" id="JBHRYN010000012">
    <property type="protein sequence ID" value="MFC3702235.1"/>
    <property type="molecule type" value="Genomic_DNA"/>
</dbReference>
<dbReference type="GO" id="GO:0016301">
    <property type="term" value="F:kinase activity"/>
    <property type="evidence" value="ECO:0007669"/>
    <property type="project" value="UniProtKB-KW"/>
</dbReference>
<evidence type="ECO:0000256" key="1">
    <source>
        <dbReference type="ARBA" id="ARBA00009427"/>
    </source>
</evidence>
<comment type="subcellular location">
    <subcellularLocation>
        <location evidence="8">Cytoplasm</location>
    </subcellularLocation>
</comment>
<dbReference type="RefSeq" id="WP_290281450.1">
    <property type="nucleotide sequence ID" value="NZ_JAUFQI010000001.1"/>
</dbReference>
<evidence type="ECO:0000256" key="7">
    <source>
        <dbReference type="ARBA" id="ARBA00048478"/>
    </source>
</evidence>
<dbReference type="Pfam" id="PF02224">
    <property type="entry name" value="Cytidylate_kin"/>
    <property type="match status" value="1"/>
</dbReference>
<feature type="domain" description="Cytidylate kinase" evidence="9">
    <location>
        <begin position="8"/>
        <end position="221"/>
    </location>
</feature>
<proteinExistence type="inferred from homology"/>
<comment type="caution">
    <text evidence="10">The sequence shown here is derived from an EMBL/GenBank/DDBJ whole genome shotgun (WGS) entry which is preliminary data.</text>
</comment>
<reference evidence="11" key="1">
    <citation type="journal article" date="2019" name="Int. J. Syst. Evol. Microbiol.">
        <title>The Global Catalogue of Microorganisms (GCM) 10K type strain sequencing project: providing services to taxonomists for standard genome sequencing and annotation.</title>
        <authorList>
            <consortium name="The Broad Institute Genomics Platform"/>
            <consortium name="The Broad Institute Genome Sequencing Center for Infectious Disease"/>
            <person name="Wu L."/>
            <person name="Ma J."/>
        </authorList>
    </citation>
    <scope>NUCLEOTIDE SEQUENCE [LARGE SCALE GENOMIC DNA]</scope>
    <source>
        <strain evidence="11">CECT 8288</strain>
    </source>
</reference>
<dbReference type="SUPFAM" id="SSF52540">
    <property type="entry name" value="P-loop containing nucleoside triphosphate hydrolases"/>
    <property type="match status" value="1"/>
</dbReference>
<dbReference type="InterPro" id="IPR003136">
    <property type="entry name" value="Cytidylate_kin"/>
</dbReference>
<feature type="binding site" evidence="8">
    <location>
        <begin position="12"/>
        <end position="20"/>
    </location>
    <ligand>
        <name>ATP</name>
        <dbReference type="ChEBI" id="CHEBI:30616"/>
    </ligand>
</feature>
<dbReference type="CDD" id="cd02020">
    <property type="entry name" value="CMPK"/>
    <property type="match status" value="1"/>
</dbReference>
<protein>
    <recommendedName>
        <fullName evidence="8">Cytidylate kinase</fullName>
        <shortName evidence="8">CK</shortName>
        <ecNumber evidence="8">2.7.4.25</ecNumber>
    </recommendedName>
    <alternativeName>
        <fullName evidence="8">Cytidine monophosphate kinase</fullName>
        <shortName evidence="8">CMP kinase</shortName>
    </alternativeName>
</protein>
<name>A0ABV7WWI0_9GAMM</name>
<evidence type="ECO:0000256" key="3">
    <source>
        <dbReference type="ARBA" id="ARBA00022741"/>
    </source>
</evidence>
<dbReference type="HAMAP" id="MF_00238">
    <property type="entry name" value="Cytidyl_kinase_type1"/>
    <property type="match status" value="1"/>
</dbReference>
<comment type="similarity">
    <text evidence="1 8">Belongs to the cytidylate kinase family. Type 1 subfamily.</text>
</comment>
<evidence type="ECO:0000256" key="8">
    <source>
        <dbReference type="HAMAP-Rule" id="MF_00238"/>
    </source>
</evidence>
<keyword evidence="4 8" id="KW-0418">Kinase</keyword>
<comment type="catalytic activity">
    <reaction evidence="7 8">
        <text>CMP + ATP = CDP + ADP</text>
        <dbReference type="Rhea" id="RHEA:11600"/>
        <dbReference type="ChEBI" id="CHEBI:30616"/>
        <dbReference type="ChEBI" id="CHEBI:58069"/>
        <dbReference type="ChEBI" id="CHEBI:60377"/>
        <dbReference type="ChEBI" id="CHEBI:456216"/>
        <dbReference type="EC" id="2.7.4.25"/>
    </reaction>
</comment>
<dbReference type="EC" id="2.7.4.25" evidence="8"/>
<keyword evidence="3 8" id="KW-0547">Nucleotide-binding</keyword>
<dbReference type="Gene3D" id="3.40.50.300">
    <property type="entry name" value="P-loop containing nucleotide triphosphate hydrolases"/>
    <property type="match status" value="1"/>
</dbReference>
<organism evidence="10 11">
    <name type="scientific">Reinekea marina</name>
    <dbReference type="NCBI Taxonomy" id="1310421"/>
    <lineage>
        <taxon>Bacteria</taxon>
        <taxon>Pseudomonadati</taxon>
        <taxon>Pseudomonadota</taxon>
        <taxon>Gammaproteobacteria</taxon>
        <taxon>Oceanospirillales</taxon>
        <taxon>Saccharospirillaceae</taxon>
        <taxon>Reinekea</taxon>
    </lineage>
</organism>
<evidence type="ECO:0000256" key="4">
    <source>
        <dbReference type="ARBA" id="ARBA00022777"/>
    </source>
</evidence>
<gene>
    <name evidence="8 10" type="primary">cmk</name>
    <name evidence="10" type="ORF">ACFOND_11335</name>
</gene>
<sequence length="227" mass="24611">MQVDAPVITLDGPGGAGKGTVSTLLAERLGWHFLDSGALYRLTALAAMNHGIEMTNEAGLAVVAEHLDVTFVQQDGETVIMLENDNVTEAIRTEEVGTNASKVAAFSRVRDALLKRQRAFAVQPGLVADGRDMGTVVFTKAGLKIFMTATSHERARRRVAQLTAKGIEADFDQVKADIEERDERDMNRKTAPLVAASDAIELDTTEMSIEAVVRFIEQEAKNRGLAD</sequence>
<keyword evidence="5 8" id="KW-0067">ATP-binding</keyword>
<comment type="catalytic activity">
    <reaction evidence="6 8">
        <text>dCMP + ATP = dCDP + ADP</text>
        <dbReference type="Rhea" id="RHEA:25094"/>
        <dbReference type="ChEBI" id="CHEBI:30616"/>
        <dbReference type="ChEBI" id="CHEBI:57566"/>
        <dbReference type="ChEBI" id="CHEBI:58593"/>
        <dbReference type="ChEBI" id="CHEBI:456216"/>
        <dbReference type="EC" id="2.7.4.25"/>
    </reaction>
</comment>